<protein>
    <submittedName>
        <fullName evidence="1">Uncharacterized protein</fullName>
    </submittedName>
</protein>
<evidence type="ECO:0000313" key="2">
    <source>
        <dbReference type="Proteomes" id="UP001056384"/>
    </source>
</evidence>
<evidence type="ECO:0000313" key="1">
    <source>
        <dbReference type="EMBL" id="USW56091.1"/>
    </source>
</evidence>
<proteinExistence type="predicted"/>
<sequence length="155" mass="17299">MPALLQELLTFVGRRVLDEFETTINILEDALTGRSDARRSGRRLSLLLCLWPLVTGLSTKRKVARQSKLLIGVAATTFFISGLYMNEESVKLINYGLLGCEGMGWYGFLRILLPSLRKHVLRGRLVLARVRNDGQHAELDAEDTAELVGRASNNT</sequence>
<reference evidence="1" key="1">
    <citation type="submission" date="2022-06" db="EMBL/GenBank/DDBJ databases">
        <title>Complete genome sequences of two strains of the flax pathogen Septoria linicola.</title>
        <authorList>
            <person name="Lapalu N."/>
            <person name="Simon A."/>
            <person name="Demenou B."/>
            <person name="Paumier D."/>
            <person name="Guillot M.-P."/>
            <person name="Gout L."/>
            <person name="Valade R."/>
        </authorList>
    </citation>
    <scope>NUCLEOTIDE SEQUENCE</scope>
    <source>
        <strain evidence="1">SE15195</strain>
    </source>
</reference>
<keyword evidence="2" id="KW-1185">Reference proteome</keyword>
<dbReference type="AlphaFoldDB" id="A0A9Q9B2K7"/>
<accession>A0A9Q9B2K7</accession>
<name>A0A9Q9B2K7_9PEZI</name>
<organism evidence="1 2">
    <name type="scientific">Septoria linicola</name>
    <dbReference type="NCBI Taxonomy" id="215465"/>
    <lineage>
        <taxon>Eukaryota</taxon>
        <taxon>Fungi</taxon>
        <taxon>Dikarya</taxon>
        <taxon>Ascomycota</taxon>
        <taxon>Pezizomycotina</taxon>
        <taxon>Dothideomycetes</taxon>
        <taxon>Dothideomycetidae</taxon>
        <taxon>Mycosphaerellales</taxon>
        <taxon>Mycosphaerellaceae</taxon>
        <taxon>Septoria</taxon>
    </lineage>
</organism>
<dbReference type="Proteomes" id="UP001056384">
    <property type="component" value="Chromosome 8"/>
</dbReference>
<gene>
    <name evidence="1" type="ORF">Slin15195_G094100</name>
</gene>
<dbReference type="EMBL" id="CP099425">
    <property type="protein sequence ID" value="USW56091.1"/>
    <property type="molecule type" value="Genomic_DNA"/>
</dbReference>